<dbReference type="KEGG" id="dto:TOL2_C29850"/>
<gene>
    <name evidence="1" type="ordered locus">TOL2_C29850</name>
</gene>
<name>K0NAM7_DESTT</name>
<evidence type="ECO:0000313" key="1">
    <source>
        <dbReference type="EMBL" id="CCK81144.1"/>
    </source>
</evidence>
<proteinExistence type="predicted"/>
<protein>
    <submittedName>
        <fullName evidence="1">Uncharacterized protein</fullName>
    </submittedName>
</protein>
<dbReference type="RefSeq" id="WP_014958353.1">
    <property type="nucleotide sequence ID" value="NC_018645.1"/>
</dbReference>
<reference evidence="1 2" key="1">
    <citation type="journal article" date="2013" name="Environ. Microbiol.">
        <title>Complete genome, catabolic sub-proteomes and key-metabolites of Desulfobacula toluolica Tol2, a marine, aromatic compound-degrading, sulfate-reducing bacterium.</title>
        <authorList>
            <person name="Wohlbrand L."/>
            <person name="Jacob J.H."/>
            <person name="Kube M."/>
            <person name="Mussmann M."/>
            <person name="Jarling R."/>
            <person name="Beck A."/>
            <person name="Amann R."/>
            <person name="Wilkes H."/>
            <person name="Reinhardt R."/>
            <person name="Rabus R."/>
        </authorList>
    </citation>
    <scope>NUCLEOTIDE SEQUENCE [LARGE SCALE GENOMIC DNA]</scope>
    <source>
        <strain evidence="2">DSM 7467 / Tol2</strain>
    </source>
</reference>
<sequence length="87" mass="9918">MDNIISKFDFEKKLFTCVCGDTRPFDETIIIKCPCCNEYIFSCDNCQKNYKVPPEILPFAKSQSTMDAEDEILIIEPYVPLPASKVA</sequence>
<organism evidence="1 2">
    <name type="scientific">Desulfobacula toluolica (strain DSM 7467 / Tol2)</name>
    <dbReference type="NCBI Taxonomy" id="651182"/>
    <lineage>
        <taxon>Bacteria</taxon>
        <taxon>Pseudomonadati</taxon>
        <taxon>Thermodesulfobacteriota</taxon>
        <taxon>Desulfobacteria</taxon>
        <taxon>Desulfobacterales</taxon>
        <taxon>Desulfobacteraceae</taxon>
        <taxon>Desulfobacula</taxon>
    </lineage>
</organism>
<dbReference type="Proteomes" id="UP000007347">
    <property type="component" value="Chromosome"/>
</dbReference>
<accession>K0NAM7</accession>
<dbReference type="HOGENOM" id="CLU_2478343_0_0_7"/>
<evidence type="ECO:0000313" key="2">
    <source>
        <dbReference type="Proteomes" id="UP000007347"/>
    </source>
</evidence>
<dbReference type="EMBL" id="FO203503">
    <property type="protein sequence ID" value="CCK81144.1"/>
    <property type="molecule type" value="Genomic_DNA"/>
</dbReference>
<keyword evidence="2" id="KW-1185">Reference proteome</keyword>
<dbReference type="AlphaFoldDB" id="K0NAM7"/>